<dbReference type="EMBL" id="LT554386">
    <property type="protein sequence ID" value="SAM04429.1"/>
    <property type="molecule type" value="Genomic_DNA"/>
</dbReference>
<dbReference type="InterPro" id="IPR046347">
    <property type="entry name" value="bZIP_sf"/>
</dbReference>
<dbReference type="PRINTS" id="PR00041">
    <property type="entry name" value="LEUZIPPRCREB"/>
</dbReference>
<dbReference type="GO" id="GO:0005634">
    <property type="term" value="C:nucleus"/>
    <property type="evidence" value="ECO:0007669"/>
    <property type="project" value="TreeGrafter"/>
</dbReference>
<dbReference type="STRING" id="4829.A0A163MFI1"/>
<dbReference type="PROSITE" id="PS00036">
    <property type="entry name" value="BZIP_BASIC"/>
    <property type="match status" value="1"/>
</dbReference>
<dbReference type="GO" id="GO:0000981">
    <property type="term" value="F:DNA-binding transcription factor activity, RNA polymerase II-specific"/>
    <property type="evidence" value="ECO:0007669"/>
    <property type="project" value="TreeGrafter"/>
</dbReference>
<dbReference type="SUPFAM" id="SSF57959">
    <property type="entry name" value="Leucine zipper domain"/>
    <property type="match status" value="1"/>
</dbReference>
<dbReference type="GO" id="GO:0000978">
    <property type="term" value="F:RNA polymerase II cis-regulatory region sequence-specific DNA binding"/>
    <property type="evidence" value="ECO:0007669"/>
    <property type="project" value="TreeGrafter"/>
</dbReference>
<dbReference type="PROSITE" id="PS50217">
    <property type="entry name" value="BZIP"/>
    <property type="match status" value="1"/>
</dbReference>
<proteinExistence type="predicted"/>
<feature type="region of interest" description="Disordered" evidence="2">
    <location>
        <begin position="227"/>
        <end position="250"/>
    </location>
</feature>
<keyword evidence="5" id="KW-1185">Reference proteome</keyword>
<keyword evidence="1" id="KW-0175">Coiled coil</keyword>
<dbReference type="SMART" id="SM00338">
    <property type="entry name" value="BRLZ"/>
    <property type="match status" value="1"/>
</dbReference>
<evidence type="ECO:0000256" key="1">
    <source>
        <dbReference type="SAM" id="Coils"/>
    </source>
</evidence>
<dbReference type="InterPro" id="IPR004827">
    <property type="entry name" value="bZIP"/>
</dbReference>
<dbReference type="AlphaFoldDB" id="A0A163MFI1"/>
<organism evidence="4">
    <name type="scientific">Absidia glauca</name>
    <name type="common">Pin mould</name>
    <dbReference type="NCBI Taxonomy" id="4829"/>
    <lineage>
        <taxon>Eukaryota</taxon>
        <taxon>Fungi</taxon>
        <taxon>Fungi incertae sedis</taxon>
        <taxon>Mucoromycota</taxon>
        <taxon>Mucoromycotina</taxon>
        <taxon>Mucoromycetes</taxon>
        <taxon>Mucorales</taxon>
        <taxon>Cunninghamellaceae</taxon>
        <taxon>Absidia</taxon>
    </lineage>
</organism>
<dbReference type="OrthoDB" id="295274at2759"/>
<protein>
    <recommendedName>
        <fullName evidence="3">BZIP domain-containing protein</fullName>
    </recommendedName>
</protein>
<dbReference type="CDD" id="cd14690">
    <property type="entry name" value="bZIP_CREB1"/>
    <property type="match status" value="1"/>
</dbReference>
<evidence type="ECO:0000256" key="2">
    <source>
        <dbReference type="SAM" id="MobiDB-lite"/>
    </source>
</evidence>
<reference evidence="4" key="1">
    <citation type="submission" date="2016-04" db="EMBL/GenBank/DDBJ databases">
        <authorList>
            <person name="Evans L.H."/>
            <person name="Alamgir A."/>
            <person name="Owens N."/>
            <person name="Weber N.D."/>
            <person name="Virtaneva K."/>
            <person name="Barbian K."/>
            <person name="Babar A."/>
            <person name="Rosenke K."/>
        </authorList>
    </citation>
    <scope>NUCLEOTIDE SEQUENCE [LARGE SCALE GENOMIC DNA]</scope>
    <source>
        <strain evidence="4">CBS 101.48</strain>
    </source>
</reference>
<sequence length="250" mass="27660">MLDLLLVPSVHPNMTDDNPPITKQGTTRSATDHSDDTNHDNDIKTRRTTPVSPGDGPVDPLDGDCIKVKMEPDASSVKCEPDTTNIPIAASVPPLIPALPPLLIDQHLNHLLQAYAQASGQDLAHLTTSIAPLPNYILPNLTTVLPAYTTEDPALHEPSQPLSHPPRNMSNDERRQRRLLRNRVAAKECRKKKKHYIQTMEEKVARLEKENAALRRQVMDRNLALEGYQKDTATTSSAEQPKEIPPVAIV</sequence>
<dbReference type="InParanoid" id="A0A163MFI1"/>
<evidence type="ECO:0000313" key="4">
    <source>
        <dbReference type="EMBL" id="SAM04429.1"/>
    </source>
</evidence>
<dbReference type="InterPro" id="IPR000837">
    <property type="entry name" value="AP-1"/>
</dbReference>
<dbReference type="Proteomes" id="UP000078561">
    <property type="component" value="Unassembled WGS sequence"/>
</dbReference>
<feature type="compositionally biased region" description="Low complexity" evidence="2">
    <location>
        <begin position="50"/>
        <end position="59"/>
    </location>
</feature>
<dbReference type="Pfam" id="PF00170">
    <property type="entry name" value="bZIP_1"/>
    <property type="match status" value="1"/>
</dbReference>
<feature type="domain" description="BZIP" evidence="3">
    <location>
        <begin position="172"/>
        <end position="218"/>
    </location>
</feature>
<feature type="region of interest" description="Disordered" evidence="2">
    <location>
        <begin position="152"/>
        <end position="175"/>
    </location>
</feature>
<name>A0A163MFI1_ABSGL</name>
<dbReference type="PANTHER" id="PTHR23351">
    <property type="entry name" value="FOS TRANSCRIPTION FACTOR-RELATED"/>
    <property type="match status" value="1"/>
</dbReference>
<evidence type="ECO:0000259" key="3">
    <source>
        <dbReference type="PROSITE" id="PS50217"/>
    </source>
</evidence>
<evidence type="ECO:0000313" key="5">
    <source>
        <dbReference type="Proteomes" id="UP000078561"/>
    </source>
</evidence>
<feature type="coiled-coil region" evidence="1">
    <location>
        <begin position="190"/>
        <end position="224"/>
    </location>
</feature>
<dbReference type="PANTHER" id="PTHR23351:SF59">
    <property type="entry name" value="CYCLIC AMP-DEPENDENT TRANSCRIPTION FACTOR ATF-3-LIKE"/>
    <property type="match status" value="1"/>
</dbReference>
<dbReference type="Gene3D" id="1.20.5.170">
    <property type="match status" value="1"/>
</dbReference>
<feature type="compositionally biased region" description="Basic and acidic residues" evidence="2">
    <location>
        <begin position="30"/>
        <end position="45"/>
    </location>
</feature>
<accession>A0A163MFI1</accession>
<gene>
    <name evidence="4" type="primary">ABSGL_10293.1 scaffold 11921</name>
</gene>
<feature type="region of interest" description="Disordered" evidence="2">
    <location>
        <begin position="7"/>
        <end position="59"/>
    </location>
</feature>